<keyword evidence="4 11" id="KW-0812">Transmembrane</keyword>
<keyword evidence="8" id="KW-0496">Mitochondrion</keyword>
<accession>A0A8D9BE15</accession>
<evidence type="ECO:0000256" key="9">
    <source>
        <dbReference type="ARBA" id="ARBA00023136"/>
    </source>
</evidence>
<name>A0A8D9BE15_9HEMI</name>
<dbReference type="EMBL" id="HBUF01631326">
    <property type="protein sequence ID" value="CAG6783230.1"/>
    <property type="molecule type" value="Transcribed_RNA"/>
</dbReference>
<feature type="domain" description="Mff-like" evidence="12">
    <location>
        <begin position="52"/>
        <end position="169"/>
    </location>
</feature>
<dbReference type="GO" id="GO:0005741">
    <property type="term" value="C:mitochondrial outer membrane"/>
    <property type="evidence" value="ECO:0007669"/>
    <property type="project" value="UniProtKB-SubCell"/>
</dbReference>
<feature type="transmembrane region" description="Helical" evidence="11">
    <location>
        <begin position="242"/>
        <end position="260"/>
    </location>
</feature>
<evidence type="ECO:0000256" key="7">
    <source>
        <dbReference type="ARBA" id="ARBA00023054"/>
    </source>
</evidence>
<evidence type="ECO:0000256" key="4">
    <source>
        <dbReference type="ARBA" id="ARBA00022692"/>
    </source>
</evidence>
<comment type="similarity">
    <text evidence="3">Belongs to the Tango11 family.</text>
</comment>
<feature type="domain" description="Mff-like" evidence="12">
    <location>
        <begin position="204"/>
        <end position="260"/>
    </location>
</feature>
<keyword evidence="5" id="KW-1000">Mitochondrion outer membrane</keyword>
<sequence length="262" mass="29944">MSNASSPTKFTSDNVYDPNFTQEINSKMRVPKRIKVDGSNEDDMAAMYGQWNGNSEISSKMNMPKRIDIDGNSENDLPVGFASHWPEGTAGHGEKVDMQVPDRIVLIGQEQTYGTTAPPREILMENEILPQDPGYIRVHTPPRVITLDQNYRDDYDRRQEQEEEAEFMKAAAVTPVRRPQAPPHPSGRDMVPFNNSLLDTPMPVNGTVRDEITHLRSQMAKQNKRLVKIEYELQERKKRDNILLMVTASYLILKTLIWFAKD</sequence>
<keyword evidence="7" id="KW-0175">Coiled coil</keyword>
<dbReference type="PANTHER" id="PTHR16501">
    <property type="entry name" value="TRANSPORT AND GOLGI ORGANIZATION PROTEIN 11"/>
    <property type="match status" value="1"/>
</dbReference>
<dbReference type="EMBL" id="HBUF01134483">
    <property type="protein sequence ID" value="CAG6644946.1"/>
    <property type="molecule type" value="Transcribed_RNA"/>
</dbReference>
<dbReference type="AlphaFoldDB" id="A0A8D9BE15"/>
<dbReference type="InterPro" id="IPR039433">
    <property type="entry name" value="Mff-like_dom"/>
</dbReference>
<evidence type="ECO:0000256" key="6">
    <source>
        <dbReference type="ARBA" id="ARBA00022989"/>
    </source>
</evidence>
<evidence type="ECO:0000256" key="5">
    <source>
        <dbReference type="ARBA" id="ARBA00022787"/>
    </source>
</evidence>
<evidence type="ECO:0000259" key="12">
    <source>
        <dbReference type="Pfam" id="PF05644"/>
    </source>
</evidence>
<keyword evidence="10" id="KW-0576">Peroxisome</keyword>
<evidence type="ECO:0000256" key="8">
    <source>
        <dbReference type="ARBA" id="ARBA00023128"/>
    </source>
</evidence>
<evidence type="ECO:0000256" key="2">
    <source>
        <dbReference type="ARBA" id="ARBA00004275"/>
    </source>
</evidence>
<proteinExistence type="inferred from homology"/>
<keyword evidence="6 11" id="KW-1133">Transmembrane helix</keyword>
<evidence type="ECO:0000256" key="10">
    <source>
        <dbReference type="ARBA" id="ARBA00023140"/>
    </source>
</evidence>
<organism evidence="13">
    <name type="scientific">Cacopsylla melanoneura</name>
    <dbReference type="NCBI Taxonomy" id="428564"/>
    <lineage>
        <taxon>Eukaryota</taxon>
        <taxon>Metazoa</taxon>
        <taxon>Ecdysozoa</taxon>
        <taxon>Arthropoda</taxon>
        <taxon>Hexapoda</taxon>
        <taxon>Insecta</taxon>
        <taxon>Pterygota</taxon>
        <taxon>Neoptera</taxon>
        <taxon>Paraneoptera</taxon>
        <taxon>Hemiptera</taxon>
        <taxon>Sternorrhyncha</taxon>
        <taxon>Psylloidea</taxon>
        <taxon>Psyllidae</taxon>
        <taxon>Psyllinae</taxon>
        <taxon>Cacopsylla</taxon>
    </lineage>
</organism>
<evidence type="ECO:0000256" key="3">
    <source>
        <dbReference type="ARBA" id="ARBA00009806"/>
    </source>
</evidence>
<dbReference type="EMBL" id="HBUF01134482">
    <property type="protein sequence ID" value="CAG6644944.1"/>
    <property type="molecule type" value="Transcribed_RNA"/>
</dbReference>
<dbReference type="PANTHER" id="PTHR16501:SF6">
    <property type="entry name" value="TRANSPORT AND GOLGI ORGANIZATION PROTEIN 11"/>
    <property type="match status" value="1"/>
</dbReference>
<dbReference type="Pfam" id="PF05644">
    <property type="entry name" value="Miff"/>
    <property type="match status" value="2"/>
</dbReference>
<dbReference type="InterPro" id="IPR008518">
    <property type="entry name" value="Mff/Tango-11"/>
</dbReference>
<dbReference type="GO" id="GO:0005777">
    <property type="term" value="C:peroxisome"/>
    <property type="evidence" value="ECO:0007669"/>
    <property type="project" value="UniProtKB-SubCell"/>
</dbReference>
<evidence type="ECO:0000313" key="13">
    <source>
        <dbReference type="EMBL" id="CAG6783230.1"/>
    </source>
</evidence>
<comment type="subcellular location">
    <subcellularLocation>
        <location evidence="1">Mitochondrion outer membrane</location>
        <topology evidence="1">Single-pass type IV membrane protein</topology>
    </subcellularLocation>
    <subcellularLocation>
        <location evidence="2">Peroxisome</location>
    </subcellularLocation>
</comment>
<protein>
    <submittedName>
        <fullName evidence="13">Transport and Golgi organization protein 11</fullName>
    </submittedName>
</protein>
<keyword evidence="9 11" id="KW-0472">Membrane</keyword>
<reference evidence="13" key="1">
    <citation type="submission" date="2021-05" db="EMBL/GenBank/DDBJ databases">
        <authorList>
            <person name="Alioto T."/>
            <person name="Alioto T."/>
            <person name="Gomez Garrido J."/>
        </authorList>
    </citation>
    <scope>NUCLEOTIDE SEQUENCE</scope>
</reference>
<evidence type="ECO:0000256" key="11">
    <source>
        <dbReference type="SAM" id="Phobius"/>
    </source>
</evidence>
<evidence type="ECO:0000256" key="1">
    <source>
        <dbReference type="ARBA" id="ARBA00004200"/>
    </source>
</evidence>